<accession>A0A1G7W0S5</accession>
<gene>
    <name evidence="2" type="ORF">SAMN04488136_101108</name>
</gene>
<evidence type="ECO:0000259" key="1">
    <source>
        <dbReference type="Pfam" id="PF01814"/>
    </source>
</evidence>
<sequence>MMIERIRREHGYMVRLLAILRRKLNLLKQEMPINYSLVHDIVDYLAHHSERVHHPKEDILYLYYLENYGRESDIENLELEHQHLSTKTHGFLNTLDMILQDAVVPQHVFMEQLETFITAQKQHLDMEEQSILPLIERVFNASDWQVVEGLWNVSEDDPVFGDTIAEHYKQLAERVRQTEDECV</sequence>
<dbReference type="Proteomes" id="UP000198854">
    <property type="component" value="Unassembled WGS sequence"/>
</dbReference>
<dbReference type="PANTHER" id="PTHR39966">
    <property type="entry name" value="BLL2471 PROTEIN-RELATED"/>
    <property type="match status" value="1"/>
</dbReference>
<keyword evidence="3" id="KW-1185">Reference proteome</keyword>
<dbReference type="STRING" id="861298.SAMN04488136_101108"/>
<protein>
    <submittedName>
        <fullName evidence="2">Hemerythrin-like domain-containing protein</fullName>
    </submittedName>
</protein>
<dbReference type="AlphaFoldDB" id="A0A1G7W0S5"/>
<dbReference type="InterPro" id="IPR012312">
    <property type="entry name" value="Hemerythrin-like"/>
</dbReference>
<evidence type="ECO:0000313" key="2">
    <source>
        <dbReference type="EMBL" id="SDG65632.1"/>
    </source>
</evidence>
<dbReference type="Pfam" id="PF01814">
    <property type="entry name" value="Hemerythrin"/>
    <property type="match status" value="1"/>
</dbReference>
<proteinExistence type="predicted"/>
<name>A0A1G7W0S5_9VIBR</name>
<organism evidence="2 3">
    <name type="scientific">Vibrio xiamenensis</name>
    <dbReference type="NCBI Taxonomy" id="861298"/>
    <lineage>
        <taxon>Bacteria</taxon>
        <taxon>Pseudomonadati</taxon>
        <taxon>Pseudomonadota</taxon>
        <taxon>Gammaproteobacteria</taxon>
        <taxon>Vibrionales</taxon>
        <taxon>Vibrionaceae</taxon>
        <taxon>Vibrio</taxon>
    </lineage>
</organism>
<evidence type="ECO:0000313" key="3">
    <source>
        <dbReference type="Proteomes" id="UP000198854"/>
    </source>
</evidence>
<dbReference type="EMBL" id="FNDD01000001">
    <property type="protein sequence ID" value="SDG65632.1"/>
    <property type="molecule type" value="Genomic_DNA"/>
</dbReference>
<dbReference type="GO" id="GO:0005886">
    <property type="term" value="C:plasma membrane"/>
    <property type="evidence" value="ECO:0007669"/>
    <property type="project" value="TreeGrafter"/>
</dbReference>
<dbReference type="PANTHER" id="PTHR39966:SF1">
    <property type="entry name" value="HEMERYTHRIN-LIKE DOMAIN-CONTAINING PROTEIN"/>
    <property type="match status" value="1"/>
</dbReference>
<feature type="domain" description="Hemerythrin-like" evidence="1">
    <location>
        <begin position="2"/>
        <end position="135"/>
    </location>
</feature>
<dbReference type="OrthoDB" id="7349010at2"/>
<dbReference type="Gene3D" id="1.20.120.520">
    <property type="entry name" value="nmb1532 protein domain like"/>
    <property type="match status" value="1"/>
</dbReference>
<reference evidence="2 3" key="1">
    <citation type="submission" date="2016-10" db="EMBL/GenBank/DDBJ databases">
        <authorList>
            <person name="de Groot N.N."/>
        </authorList>
    </citation>
    <scope>NUCLEOTIDE SEQUENCE [LARGE SCALE GENOMIC DNA]</scope>
    <source>
        <strain evidence="2 3">CGMCC 1.10228</strain>
    </source>
</reference>
<dbReference type="RefSeq" id="WP_093268223.1">
    <property type="nucleotide sequence ID" value="NZ_FNDD01000001.1"/>
</dbReference>